<name>A0A8H7TLM9_9HELO</name>
<accession>A0A8H7TLM9</accession>
<dbReference type="AlphaFoldDB" id="A0A8H7TLM9"/>
<comment type="caution">
    <text evidence="1">The sequence shown here is derived from an EMBL/GenBank/DDBJ whole genome shotgun (WGS) entry which is preliminary data.</text>
</comment>
<evidence type="ECO:0000313" key="2">
    <source>
        <dbReference type="Proteomes" id="UP000664132"/>
    </source>
</evidence>
<protein>
    <submittedName>
        <fullName evidence="1">Uncharacterized protein</fullName>
    </submittedName>
</protein>
<proteinExistence type="predicted"/>
<sequence>MATLSRQNDPTFQFDIRSMVFAAAAEKAAEMNREEYAKVFEEDTNSEIISRTLTICNIYSHEVNRSTSPSFRQWPSTIRVLSRCLNAAVTPHIYDTFDLTSGSWFSILLEEPDHLKYQIRECYTLRIANTKANSEFRQTYKPTVQR</sequence>
<keyword evidence="2" id="KW-1185">Reference proteome</keyword>
<gene>
    <name evidence="1" type="ORF">IFR04_005344</name>
</gene>
<organism evidence="1 2">
    <name type="scientific">Cadophora malorum</name>
    <dbReference type="NCBI Taxonomy" id="108018"/>
    <lineage>
        <taxon>Eukaryota</taxon>
        <taxon>Fungi</taxon>
        <taxon>Dikarya</taxon>
        <taxon>Ascomycota</taxon>
        <taxon>Pezizomycotina</taxon>
        <taxon>Leotiomycetes</taxon>
        <taxon>Helotiales</taxon>
        <taxon>Ploettnerulaceae</taxon>
        <taxon>Cadophora</taxon>
    </lineage>
</organism>
<dbReference type="EMBL" id="JAFJYH010000064">
    <property type="protein sequence ID" value="KAG4421505.1"/>
    <property type="molecule type" value="Genomic_DNA"/>
</dbReference>
<dbReference type="Proteomes" id="UP000664132">
    <property type="component" value="Unassembled WGS sequence"/>
</dbReference>
<reference evidence="1" key="1">
    <citation type="submission" date="2021-02" db="EMBL/GenBank/DDBJ databases">
        <title>Genome sequence Cadophora malorum strain M34.</title>
        <authorList>
            <person name="Stefanovic E."/>
            <person name="Vu D."/>
            <person name="Scully C."/>
            <person name="Dijksterhuis J."/>
            <person name="Roader J."/>
            <person name="Houbraken J."/>
        </authorList>
    </citation>
    <scope>NUCLEOTIDE SEQUENCE</scope>
    <source>
        <strain evidence="1">M34</strain>
    </source>
</reference>
<evidence type="ECO:0000313" key="1">
    <source>
        <dbReference type="EMBL" id="KAG4421505.1"/>
    </source>
</evidence>